<dbReference type="Proteomes" id="UP001501570">
    <property type="component" value="Unassembled WGS sequence"/>
</dbReference>
<accession>A0ABP9RMD5</accession>
<organism evidence="1 2">
    <name type="scientific">Rugosimonospora acidiphila</name>
    <dbReference type="NCBI Taxonomy" id="556531"/>
    <lineage>
        <taxon>Bacteria</taxon>
        <taxon>Bacillati</taxon>
        <taxon>Actinomycetota</taxon>
        <taxon>Actinomycetes</taxon>
        <taxon>Micromonosporales</taxon>
        <taxon>Micromonosporaceae</taxon>
        <taxon>Rugosimonospora</taxon>
    </lineage>
</organism>
<dbReference type="Pfam" id="PF20562">
    <property type="entry name" value="DUF6772"/>
    <property type="match status" value="1"/>
</dbReference>
<dbReference type="RefSeq" id="WP_345626544.1">
    <property type="nucleotide sequence ID" value="NZ_BAABJQ010000002.1"/>
</dbReference>
<dbReference type="EMBL" id="BAABJQ010000002">
    <property type="protein sequence ID" value="GAA5179663.1"/>
    <property type="molecule type" value="Genomic_DNA"/>
</dbReference>
<comment type="caution">
    <text evidence="1">The sequence shown here is derived from an EMBL/GenBank/DDBJ whole genome shotgun (WGS) entry which is preliminary data.</text>
</comment>
<keyword evidence="2" id="KW-1185">Reference proteome</keyword>
<evidence type="ECO:0000313" key="1">
    <source>
        <dbReference type="EMBL" id="GAA5179663.1"/>
    </source>
</evidence>
<dbReference type="InterPro" id="IPR046663">
    <property type="entry name" value="DUF6772"/>
</dbReference>
<sequence>MTPRRFTPLGRVLCVDEFHTGLDGWCALIGNHRGDTTQVQDRMADLRPPHLSTLPFFDIGSHGSGFGGYAMKLMTRPRAGSCAMAIKRLTSVADTTIRFECYLAYKSDPAASTPAGADDEWDGNADPGEAAFGEFVLSNDIVSLERGTRAHCAIRYANTHHDGSLVQRWEYKTSLQPTTKMVRAGLAPENGPFHTVHGDDWRPLPGGAEQRLCYNETATKVNWHYLGWTFSSRTMRNVSLQVNDRIWDLSEVAVPTYPDSYTGLRGLLNFLVDVRTTTNSRNTLYLDSCCISADW</sequence>
<gene>
    <name evidence="1" type="ORF">GCM10023322_10280</name>
</gene>
<protein>
    <submittedName>
        <fullName evidence="1">Uncharacterized protein</fullName>
    </submittedName>
</protein>
<name>A0ABP9RMD5_9ACTN</name>
<proteinExistence type="predicted"/>
<reference evidence="2" key="1">
    <citation type="journal article" date="2019" name="Int. J. Syst. Evol. Microbiol.">
        <title>The Global Catalogue of Microorganisms (GCM) 10K type strain sequencing project: providing services to taxonomists for standard genome sequencing and annotation.</title>
        <authorList>
            <consortium name="The Broad Institute Genomics Platform"/>
            <consortium name="The Broad Institute Genome Sequencing Center for Infectious Disease"/>
            <person name="Wu L."/>
            <person name="Ma J."/>
        </authorList>
    </citation>
    <scope>NUCLEOTIDE SEQUENCE [LARGE SCALE GENOMIC DNA]</scope>
    <source>
        <strain evidence="2">JCM 18304</strain>
    </source>
</reference>
<evidence type="ECO:0000313" key="2">
    <source>
        <dbReference type="Proteomes" id="UP001501570"/>
    </source>
</evidence>